<sequence length="183" mass="20378">MNEINPQKVQSMSCDSLVVQAQIVHSGQWVVILYGDGTLHLREIGCNISSVVDGTFKAIVDDVGGNDGINMSLSLSDCHETLLSLTIFCSRDVFYSTVSTVYRVDTSDPGFYMLMPPKTKSHERYEGSPVVAGRLWAFAWWQSSRRLVAIVNIFDNQKPDVLMDIGAFKFQASRFRLTTSAIT</sequence>
<reference evidence="2" key="2">
    <citation type="submission" date="2015-01" db="EMBL/GenBank/DDBJ databases">
        <title>Evolutionary Origins and Diversification of the Mycorrhizal Mutualists.</title>
        <authorList>
            <consortium name="DOE Joint Genome Institute"/>
            <consortium name="Mycorrhizal Genomics Consortium"/>
            <person name="Kohler A."/>
            <person name="Kuo A."/>
            <person name="Nagy L.G."/>
            <person name="Floudas D."/>
            <person name="Copeland A."/>
            <person name="Barry K.W."/>
            <person name="Cichocki N."/>
            <person name="Veneault-Fourrey C."/>
            <person name="LaButti K."/>
            <person name="Lindquist E.A."/>
            <person name="Lipzen A."/>
            <person name="Lundell T."/>
            <person name="Morin E."/>
            <person name="Murat C."/>
            <person name="Riley R."/>
            <person name="Ohm R."/>
            <person name="Sun H."/>
            <person name="Tunlid A."/>
            <person name="Henrissat B."/>
            <person name="Grigoriev I.V."/>
            <person name="Hibbett D.S."/>
            <person name="Martin F."/>
        </authorList>
    </citation>
    <scope>NUCLEOTIDE SEQUENCE [LARGE SCALE GENOMIC DNA]</scope>
    <source>
        <strain evidence="2">F 1598</strain>
    </source>
</reference>
<accession>A0A0C3C960</accession>
<dbReference type="Proteomes" id="UP000054166">
    <property type="component" value="Unassembled WGS sequence"/>
</dbReference>
<organism evidence="1 2">
    <name type="scientific">Piloderma croceum (strain F 1598)</name>
    <dbReference type="NCBI Taxonomy" id="765440"/>
    <lineage>
        <taxon>Eukaryota</taxon>
        <taxon>Fungi</taxon>
        <taxon>Dikarya</taxon>
        <taxon>Basidiomycota</taxon>
        <taxon>Agaricomycotina</taxon>
        <taxon>Agaricomycetes</taxon>
        <taxon>Agaricomycetidae</taxon>
        <taxon>Atheliales</taxon>
        <taxon>Atheliaceae</taxon>
        <taxon>Piloderma</taxon>
    </lineage>
</organism>
<evidence type="ECO:0000313" key="2">
    <source>
        <dbReference type="Proteomes" id="UP000054166"/>
    </source>
</evidence>
<keyword evidence="2" id="KW-1185">Reference proteome</keyword>
<reference evidence="1 2" key="1">
    <citation type="submission" date="2014-04" db="EMBL/GenBank/DDBJ databases">
        <authorList>
            <consortium name="DOE Joint Genome Institute"/>
            <person name="Kuo A."/>
            <person name="Tarkka M."/>
            <person name="Buscot F."/>
            <person name="Kohler A."/>
            <person name="Nagy L.G."/>
            <person name="Floudas D."/>
            <person name="Copeland A."/>
            <person name="Barry K.W."/>
            <person name="Cichocki N."/>
            <person name="Veneault-Fourrey C."/>
            <person name="LaButti K."/>
            <person name="Lindquist E.A."/>
            <person name="Lipzen A."/>
            <person name="Lundell T."/>
            <person name="Morin E."/>
            <person name="Murat C."/>
            <person name="Sun H."/>
            <person name="Tunlid A."/>
            <person name="Henrissat B."/>
            <person name="Grigoriev I.V."/>
            <person name="Hibbett D.S."/>
            <person name="Martin F."/>
            <person name="Nordberg H.P."/>
            <person name="Cantor M.N."/>
            <person name="Hua S.X."/>
        </authorList>
    </citation>
    <scope>NUCLEOTIDE SEQUENCE [LARGE SCALE GENOMIC DNA]</scope>
    <source>
        <strain evidence="1 2">F 1598</strain>
    </source>
</reference>
<proteinExistence type="predicted"/>
<dbReference type="InParanoid" id="A0A0C3C960"/>
<dbReference type="AlphaFoldDB" id="A0A0C3C960"/>
<protein>
    <submittedName>
        <fullName evidence="1">Uncharacterized protein</fullName>
    </submittedName>
</protein>
<gene>
    <name evidence="1" type="ORF">PILCRDRAFT_86493</name>
</gene>
<evidence type="ECO:0000313" key="1">
    <source>
        <dbReference type="EMBL" id="KIM86232.1"/>
    </source>
</evidence>
<name>A0A0C3C960_PILCF</name>
<dbReference type="HOGENOM" id="CLU_1475690_0_0_1"/>
<dbReference type="EMBL" id="KN832982">
    <property type="protein sequence ID" value="KIM86232.1"/>
    <property type="molecule type" value="Genomic_DNA"/>
</dbReference>